<keyword evidence="1" id="KW-1133">Transmembrane helix</keyword>
<dbReference type="InterPro" id="IPR029058">
    <property type="entry name" value="AB_hydrolase_fold"/>
</dbReference>
<dbReference type="EMBL" id="JBAFSM010000026">
    <property type="protein sequence ID" value="MEG3438270.1"/>
    <property type="molecule type" value="Genomic_DNA"/>
</dbReference>
<evidence type="ECO:0000259" key="2">
    <source>
        <dbReference type="Pfam" id="PF12146"/>
    </source>
</evidence>
<dbReference type="InterPro" id="IPR022742">
    <property type="entry name" value="Hydrolase_4"/>
</dbReference>
<dbReference type="SUPFAM" id="SSF53474">
    <property type="entry name" value="alpha/beta-Hydrolases"/>
    <property type="match status" value="1"/>
</dbReference>
<dbReference type="PANTHER" id="PTHR12277:SF81">
    <property type="entry name" value="PROTEIN ABHD13"/>
    <property type="match status" value="1"/>
</dbReference>
<comment type="caution">
    <text evidence="3">The sequence shown here is derived from an EMBL/GenBank/DDBJ whole genome shotgun (WGS) entry which is preliminary data.</text>
</comment>
<keyword evidence="3" id="KW-0378">Hydrolase</keyword>
<keyword evidence="1" id="KW-0812">Transmembrane</keyword>
<feature type="domain" description="Serine aminopeptidase S33" evidence="2">
    <location>
        <begin position="83"/>
        <end position="192"/>
    </location>
</feature>
<dbReference type="AlphaFoldDB" id="A0AAW9QKF4"/>
<reference evidence="3 4" key="1">
    <citation type="submission" date="2024-01" db="EMBL/GenBank/DDBJ databases">
        <title>Genomic insights into the taxonomy and metabolism of the cyanobacterium Pannus brasiliensis CCIBt3594.</title>
        <authorList>
            <person name="Machado M."/>
            <person name="Botero N.B."/>
            <person name="Andreote A.P.D."/>
            <person name="Feitosa A.M.T."/>
            <person name="Popin R."/>
            <person name="Sivonen K."/>
            <person name="Fiore M.F."/>
        </authorList>
    </citation>
    <scope>NUCLEOTIDE SEQUENCE [LARGE SCALE GENOMIC DNA]</scope>
    <source>
        <strain evidence="3 4">CCIBt3594</strain>
    </source>
</reference>
<dbReference type="GO" id="GO:0016787">
    <property type="term" value="F:hydrolase activity"/>
    <property type="evidence" value="ECO:0007669"/>
    <property type="project" value="UniProtKB-KW"/>
</dbReference>
<accession>A0AAW9QKF4</accession>
<dbReference type="Proteomes" id="UP001328733">
    <property type="component" value="Unassembled WGS sequence"/>
</dbReference>
<dbReference type="PANTHER" id="PTHR12277">
    <property type="entry name" value="ALPHA/BETA HYDROLASE DOMAIN-CONTAINING PROTEIN"/>
    <property type="match status" value="1"/>
</dbReference>
<organism evidence="3 4">
    <name type="scientific">Pannus brasiliensis CCIBt3594</name>
    <dbReference type="NCBI Taxonomy" id="1427578"/>
    <lineage>
        <taxon>Bacteria</taxon>
        <taxon>Bacillati</taxon>
        <taxon>Cyanobacteriota</taxon>
        <taxon>Cyanophyceae</taxon>
        <taxon>Oscillatoriophycideae</taxon>
        <taxon>Chroococcales</taxon>
        <taxon>Microcystaceae</taxon>
        <taxon>Pannus</taxon>
    </lineage>
</organism>
<feature type="transmembrane region" description="Helical" evidence="1">
    <location>
        <begin position="6"/>
        <end position="30"/>
    </location>
</feature>
<proteinExistence type="predicted"/>
<evidence type="ECO:0000313" key="3">
    <source>
        <dbReference type="EMBL" id="MEG3438270.1"/>
    </source>
</evidence>
<sequence length="295" mass="32804">MTLHLLFKLLLAGLGISLLAYFILCLAILIGQNRLIFLPEAKLEKTPADIGLEYEEVWIGVRTWTGKTERVHGWWIPGARGDRQVMLYLHGNGGNISYNLAPVQAFHRLGFSTLVFDYRGYGRSEGAFPTEAEVYRDAGAVWDYLVKIRGIEPENIFLYGHSLGGAVAIDLAVRQPRAAGVITDGTFTSMRAIVDRMPVYRLFPADLLLTQHFDSLSKLRILRVPLLLIHGTEDRAVPATMSQVLYDKATVSKQLLMIEGAGHNDLISIGGKTYLDALESFTRAARSLPRSHVKP</sequence>
<keyword evidence="1" id="KW-0472">Membrane</keyword>
<dbReference type="Gene3D" id="3.40.50.1820">
    <property type="entry name" value="alpha/beta hydrolase"/>
    <property type="match status" value="1"/>
</dbReference>
<gene>
    <name evidence="3" type="ORF">V0288_14165</name>
</gene>
<name>A0AAW9QKF4_9CHRO</name>
<dbReference type="RefSeq" id="WP_332865750.1">
    <property type="nucleotide sequence ID" value="NZ_JBAFSM010000026.1"/>
</dbReference>
<keyword evidence="4" id="KW-1185">Reference proteome</keyword>
<evidence type="ECO:0000313" key="4">
    <source>
        <dbReference type="Proteomes" id="UP001328733"/>
    </source>
</evidence>
<dbReference type="Pfam" id="PF12146">
    <property type="entry name" value="Hydrolase_4"/>
    <property type="match status" value="1"/>
</dbReference>
<evidence type="ECO:0000256" key="1">
    <source>
        <dbReference type="SAM" id="Phobius"/>
    </source>
</evidence>
<protein>
    <submittedName>
        <fullName evidence="3">Alpha/beta fold hydrolase</fullName>
    </submittedName>
</protein>